<evidence type="ECO:0000313" key="2">
    <source>
        <dbReference type="Proteomes" id="UP001607303"/>
    </source>
</evidence>
<protein>
    <submittedName>
        <fullName evidence="1">Uncharacterized protein</fullName>
    </submittedName>
</protein>
<name>A0ABD2CNU4_VESMC</name>
<proteinExistence type="predicted"/>
<comment type="caution">
    <text evidence="1">The sequence shown here is derived from an EMBL/GenBank/DDBJ whole genome shotgun (WGS) entry which is preliminary data.</text>
</comment>
<reference evidence="1 2" key="1">
    <citation type="journal article" date="2024" name="Ann. Entomol. Soc. Am.">
        <title>Genomic analyses of the southern and eastern yellowjacket wasps (Hymenoptera: Vespidae) reveal evolutionary signatures of social life.</title>
        <authorList>
            <person name="Catto M.A."/>
            <person name="Caine P.B."/>
            <person name="Orr S.E."/>
            <person name="Hunt B.G."/>
            <person name="Goodisman M.A.D."/>
        </authorList>
    </citation>
    <scope>NUCLEOTIDE SEQUENCE [LARGE SCALE GENOMIC DNA]</scope>
    <source>
        <strain evidence="1">232</strain>
        <tissue evidence="1">Head and thorax</tissue>
    </source>
</reference>
<sequence>MRKSVPKCGDAWGCNFSVWRLEFVGIKSRVTVSPWVSSCSNLHAVGPGSEVLAFRQNLMVCNFFRVGPLGWALGRGLLCGSPSLSTEKFSSIFVL</sequence>
<keyword evidence="2" id="KW-1185">Reference proteome</keyword>
<dbReference type="AlphaFoldDB" id="A0ABD2CNU4"/>
<evidence type="ECO:0000313" key="1">
    <source>
        <dbReference type="EMBL" id="KAL2746780.1"/>
    </source>
</evidence>
<dbReference type="Proteomes" id="UP001607303">
    <property type="component" value="Unassembled WGS sequence"/>
</dbReference>
<accession>A0ABD2CNU4</accession>
<dbReference type="EMBL" id="JAYRBN010000037">
    <property type="protein sequence ID" value="KAL2746780.1"/>
    <property type="molecule type" value="Genomic_DNA"/>
</dbReference>
<organism evidence="1 2">
    <name type="scientific">Vespula maculifrons</name>
    <name type="common">Eastern yellow jacket</name>
    <name type="synonym">Wasp</name>
    <dbReference type="NCBI Taxonomy" id="7453"/>
    <lineage>
        <taxon>Eukaryota</taxon>
        <taxon>Metazoa</taxon>
        <taxon>Ecdysozoa</taxon>
        <taxon>Arthropoda</taxon>
        <taxon>Hexapoda</taxon>
        <taxon>Insecta</taxon>
        <taxon>Pterygota</taxon>
        <taxon>Neoptera</taxon>
        <taxon>Endopterygota</taxon>
        <taxon>Hymenoptera</taxon>
        <taxon>Apocrita</taxon>
        <taxon>Aculeata</taxon>
        <taxon>Vespoidea</taxon>
        <taxon>Vespidae</taxon>
        <taxon>Vespinae</taxon>
        <taxon>Vespula</taxon>
    </lineage>
</organism>
<gene>
    <name evidence="1" type="ORF">V1477_005150</name>
</gene>